<dbReference type="SUPFAM" id="SSF51445">
    <property type="entry name" value="(Trans)glycosidases"/>
    <property type="match status" value="1"/>
</dbReference>
<dbReference type="PROSITE" id="PS51910">
    <property type="entry name" value="GH18_2"/>
    <property type="match status" value="1"/>
</dbReference>
<dbReference type="PANTHER" id="PTHR45708:SF47">
    <property type="entry name" value="ENDOCHITINASE A"/>
    <property type="match status" value="1"/>
</dbReference>
<keyword evidence="10" id="KW-0449">Lipoprotein</keyword>
<dbReference type="InterPro" id="IPR017853">
    <property type="entry name" value="GH"/>
</dbReference>
<organism evidence="16 17">
    <name type="scientific">Oidiodendron maius (strain Zn)</name>
    <dbReference type="NCBI Taxonomy" id="913774"/>
    <lineage>
        <taxon>Eukaryota</taxon>
        <taxon>Fungi</taxon>
        <taxon>Dikarya</taxon>
        <taxon>Ascomycota</taxon>
        <taxon>Pezizomycotina</taxon>
        <taxon>Leotiomycetes</taxon>
        <taxon>Leotiomycetes incertae sedis</taxon>
        <taxon>Myxotrichaceae</taxon>
        <taxon>Oidiodendron</taxon>
    </lineage>
</organism>
<dbReference type="InterPro" id="IPR001223">
    <property type="entry name" value="Glyco_hydro18_cat"/>
</dbReference>
<keyword evidence="5" id="KW-0336">GPI-anchor</keyword>
<keyword evidence="17" id="KW-1185">Reference proteome</keyword>
<dbReference type="InParanoid" id="A0A0C3HC72"/>
<comment type="similarity">
    <text evidence="14">Belongs to the glycosyl hydrolase 18 family.</text>
</comment>
<evidence type="ECO:0000256" key="12">
    <source>
        <dbReference type="ARBA" id="ARBA00023326"/>
    </source>
</evidence>
<evidence type="ECO:0000256" key="3">
    <source>
        <dbReference type="ARBA" id="ARBA00012729"/>
    </source>
</evidence>
<dbReference type="EMBL" id="KN832878">
    <property type="protein sequence ID" value="KIM99966.1"/>
    <property type="molecule type" value="Genomic_DNA"/>
</dbReference>
<keyword evidence="11 13" id="KW-0326">Glycosidase</keyword>
<dbReference type="InterPro" id="IPR050542">
    <property type="entry name" value="Glycosyl_Hydrlase18_Chitinase"/>
</dbReference>
<feature type="domain" description="GH18" evidence="15">
    <location>
        <begin position="14"/>
        <end position="346"/>
    </location>
</feature>
<sequence>SIISEANYTVTSKSNVALYYGQGADQQDLLNFCQQSSVDIIPLAFIDRFPAQGNGWPGTNFGNQCWGGSYVYSGPGNDSALNQLQSECPQLVADIPICQSVYGKKIVLSLGGGDGGYQLTGATDGEAFADFLWGAFGPQTQDWLDQSLPRPFDGPNNSSVEVDGFDFDIEIQSLDKQAGYIAMIQRLRSYFPRAHKEYIITGAPQCVVPDANMGSMIAATQFDIIWVQYYNTPQCSARNWATANPNYLSTGIEEPNGFSYNQWTNFLVGTASANAELFIGLPGAPSSTNLSTDNYLNITEMSGLVKAYYCQSNFGGVMIWEATAAEDNTGPNGTYYQAVKEVLLGYNAD</sequence>
<dbReference type="Gene3D" id="3.20.20.80">
    <property type="entry name" value="Glycosidases"/>
    <property type="match status" value="1"/>
</dbReference>
<evidence type="ECO:0000256" key="2">
    <source>
        <dbReference type="ARBA" id="ARBA00004609"/>
    </source>
</evidence>
<dbReference type="Pfam" id="PF00704">
    <property type="entry name" value="Glyco_hydro_18"/>
    <property type="match status" value="1"/>
</dbReference>
<dbReference type="GO" id="GO:0005576">
    <property type="term" value="C:extracellular region"/>
    <property type="evidence" value="ECO:0007669"/>
    <property type="project" value="TreeGrafter"/>
</dbReference>
<reference evidence="16 17" key="1">
    <citation type="submission" date="2014-04" db="EMBL/GenBank/DDBJ databases">
        <authorList>
            <consortium name="DOE Joint Genome Institute"/>
            <person name="Kuo A."/>
            <person name="Martino E."/>
            <person name="Perotto S."/>
            <person name="Kohler A."/>
            <person name="Nagy L.G."/>
            <person name="Floudas D."/>
            <person name="Copeland A."/>
            <person name="Barry K.W."/>
            <person name="Cichocki N."/>
            <person name="Veneault-Fourrey C."/>
            <person name="LaButti K."/>
            <person name="Lindquist E.A."/>
            <person name="Lipzen A."/>
            <person name="Lundell T."/>
            <person name="Morin E."/>
            <person name="Murat C."/>
            <person name="Sun H."/>
            <person name="Tunlid A."/>
            <person name="Henrissat B."/>
            <person name="Grigoriev I.V."/>
            <person name="Hibbett D.S."/>
            <person name="Martin F."/>
            <person name="Nordberg H.P."/>
            <person name="Cantor M.N."/>
            <person name="Hua S.X."/>
        </authorList>
    </citation>
    <scope>NUCLEOTIDE SEQUENCE [LARGE SCALE GENOMIC DNA]</scope>
    <source>
        <strain evidence="16 17">Zn</strain>
    </source>
</reference>
<dbReference type="GO" id="GO:0005886">
    <property type="term" value="C:plasma membrane"/>
    <property type="evidence" value="ECO:0007669"/>
    <property type="project" value="UniProtKB-SubCell"/>
</dbReference>
<dbReference type="InterPro" id="IPR001579">
    <property type="entry name" value="Glyco_hydro_18_chit_AS"/>
</dbReference>
<evidence type="ECO:0000256" key="5">
    <source>
        <dbReference type="ARBA" id="ARBA00022622"/>
    </source>
</evidence>
<protein>
    <recommendedName>
        <fullName evidence="3">chitinase</fullName>
        <ecNumber evidence="3">3.2.1.14</ecNumber>
    </recommendedName>
</protein>
<evidence type="ECO:0000256" key="8">
    <source>
        <dbReference type="ARBA" id="ARBA00023136"/>
    </source>
</evidence>
<evidence type="ECO:0000256" key="6">
    <source>
        <dbReference type="ARBA" id="ARBA00022801"/>
    </source>
</evidence>
<dbReference type="STRING" id="913774.A0A0C3HC72"/>
<keyword evidence="9" id="KW-0119">Carbohydrate metabolism</keyword>
<dbReference type="PANTHER" id="PTHR45708">
    <property type="entry name" value="ENDOCHITINASE"/>
    <property type="match status" value="1"/>
</dbReference>
<keyword evidence="12" id="KW-0624">Polysaccharide degradation</keyword>
<dbReference type="AlphaFoldDB" id="A0A0C3HC72"/>
<evidence type="ECO:0000313" key="17">
    <source>
        <dbReference type="Proteomes" id="UP000054321"/>
    </source>
</evidence>
<evidence type="ECO:0000259" key="15">
    <source>
        <dbReference type="PROSITE" id="PS51910"/>
    </source>
</evidence>
<evidence type="ECO:0000256" key="14">
    <source>
        <dbReference type="RuleBase" id="RU004453"/>
    </source>
</evidence>
<evidence type="ECO:0000256" key="13">
    <source>
        <dbReference type="RuleBase" id="RU000489"/>
    </source>
</evidence>
<dbReference type="EC" id="3.2.1.14" evidence="3"/>
<comment type="subcellular location">
    <subcellularLocation>
        <location evidence="2">Cell membrane</location>
        <topology evidence="2">Lipid-anchor</topology>
        <topology evidence="2">GPI-anchor</topology>
    </subcellularLocation>
</comment>
<dbReference type="GO" id="GO:0006032">
    <property type="term" value="P:chitin catabolic process"/>
    <property type="evidence" value="ECO:0007669"/>
    <property type="project" value="UniProtKB-KW"/>
</dbReference>
<dbReference type="GO" id="GO:0000272">
    <property type="term" value="P:polysaccharide catabolic process"/>
    <property type="evidence" value="ECO:0007669"/>
    <property type="project" value="UniProtKB-KW"/>
</dbReference>
<dbReference type="HOGENOM" id="CLU_007818_6_2_1"/>
<keyword evidence="5" id="KW-0325">Glycoprotein</keyword>
<feature type="non-terminal residue" evidence="16">
    <location>
        <position position="1"/>
    </location>
</feature>
<keyword evidence="7" id="KW-0146">Chitin degradation</keyword>
<evidence type="ECO:0000256" key="4">
    <source>
        <dbReference type="ARBA" id="ARBA00022475"/>
    </source>
</evidence>
<gene>
    <name evidence="16" type="ORF">OIDMADRAFT_71382</name>
</gene>
<evidence type="ECO:0000256" key="1">
    <source>
        <dbReference type="ARBA" id="ARBA00000822"/>
    </source>
</evidence>
<evidence type="ECO:0000256" key="11">
    <source>
        <dbReference type="ARBA" id="ARBA00023295"/>
    </source>
</evidence>
<evidence type="ECO:0000256" key="9">
    <source>
        <dbReference type="ARBA" id="ARBA00023277"/>
    </source>
</evidence>
<keyword evidence="8" id="KW-0472">Membrane</keyword>
<comment type="catalytic activity">
    <reaction evidence="1">
        <text>Random endo-hydrolysis of N-acetyl-beta-D-glucosaminide (1-&gt;4)-beta-linkages in chitin and chitodextrins.</text>
        <dbReference type="EC" id="3.2.1.14"/>
    </reaction>
</comment>
<dbReference type="GO" id="GO:0098552">
    <property type="term" value="C:side of membrane"/>
    <property type="evidence" value="ECO:0007669"/>
    <property type="project" value="UniProtKB-KW"/>
</dbReference>
<evidence type="ECO:0000313" key="16">
    <source>
        <dbReference type="EMBL" id="KIM99966.1"/>
    </source>
</evidence>
<dbReference type="PROSITE" id="PS01095">
    <property type="entry name" value="GH18_1"/>
    <property type="match status" value="1"/>
</dbReference>
<name>A0A0C3HC72_OIDMZ</name>
<dbReference type="Proteomes" id="UP000054321">
    <property type="component" value="Unassembled WGS sequence"/>
</dbReference>
<proteinExistence type="inferred from homology"/>
<accession>A0A0C3HC72</accession>
<dbReference type="OrthoDB" id="6020543at2759"/>
<dbReference type="GO" id="GO:0008843">
    <property type="term" value="F:endochitinase activity"/>
    <property type="evidence" value="ECO:0007669"/>
    <property type="project" value="UniProtKB-EC"/>
</dbReference>
<evidence type="ECO:0000256" key="7">
    <source>
        <dbReference type="ARBA" id="ARBA00023024"/>
    </source>
</evidence>
<feature type="non-terminal residue" evidence="16">
    <location>
        <position position="349"/>
    </location>
</feature>
<evidence type="ECO:0000256" key="10">
    <source>
        <dbReference type="ARBA" id="ARBA00023288"/>
    </source>
</evidence>
<keyword evidence="6 13" id="KW-0378">Hydrolase</keyword>
<keyword evidence="4" id="KW-1003">Cell membrane</keyword>
<reference evidence="17" key="2">
    <citation type="submission" date="2015-01" db="EMBL/GenBank/DDBJ databases">
        <title>Evolutionary Origins and Diversification of the Mycorrhizal Mutualists.</title>
        <authorList>
            <consortium name="DOE Joint Genome Institute"/>
            <consortium name="Mycorrhizal Genomics Consortium"/>
            <person name="Kohler A."/>
            <person name="Kuo A."/>
            <person name="Nagy L.G."/>
            <person name="Floudas D."/>
            <person name="Copeland A."/>
            <person name="Barry K.W."/>
            <person name="Cichocki N."/>
            <person name="Veneault-Fourrey C."/>
            <person name="LaButti K."/>
            <person name="Lindquist E.A."/>
            <person name="Lipzen A."/>
            <person name="Lundell T."/>
            <person name="Morin E."/>
            <person name="Murat C."/>
            <person name="Riley R."/>
            <person name="Ohm R."/>
            <person name="Sun H."/>
            <person name="Tunlid A."/>
            <person name="Henrissat B."/>
            <person name="Grigoriev I.V."/>
            <person name="Hibbett D.S."/>
            <person name="Martin F."/>
        </authorList>
    </citation>
    <scope>NUCLEOTIDE SEQUENCE [LARGE SCALE GENOMIC DNA]</scope>
    <source>
        <strain evidence="17">Zn</strain>
    </source>
</reference>